<dbReference type="Pfam" id="PF25231">
    <property type="entry name" value="DUF7847"/>
    <property type="match status" value="1"/>
</dbReference>
<feature type="domain" description="DUF7847" evidence="3">
    <location>
        <begin position="107"/>
        <end position="374"/>
    </location>
</feature>
<keyword evidence="2" id="KW-1133">Transmembrane helix</keyword>
<feature type="compositionally biased region" description="Low complexity" evidence="1">
    <location>
        <begin position="1"/>
        <end position="12"/>
    </location>
</feature>
<dbReference type="Proteomes" id="UP000822993">
    <property type="component" value="Unassembled WGS sequence"/>
</dbReference>
<feature type="compositionally biased region" description="Low complexity" evidence="1">
    <location>
        <begin position="48"/>
        <end position="70"/>
    </location>
</feature>
<reference evidence="4 5" key="1">
    <citation type="submission" date="2020-08" db="EMBL/GenBank/DDBJ databases">
        <title>A Genomic Blueprint of the Chicken Gut Microbiome.</title>
        <authorList>
            <person name="Gilroy R."/>
            <person name="Ravi A."/>
            <person name="Getino M."/>
            <person name="Pursley I."/>
            <person name="Horton D.L."/>
            <person name="Alikhan N.-F."/>
            <person name="Baker D."/>
            <person name="Gharbi K."/>
            <person name="Hall N."/>
            <person name="Watson M."/>
            <person name="Adriaenssens E.M."/>
            <person name="Foster-Nyarko E."/>
            <person name="Jarju S."/>
            <person name="Secka A."/>
            <person name="Antonio M."/>
            <person name="Oren A."/>
            <person name="Chaudhuri R."/>
            <person name="La Ragione R.M."/>
            <person name="Hildebrand F."/>
            <person name="Pallen M.J."/>
        </authorList>
    </citation>
    <scope>NUCLEOTIDE SEQUENCE [LARGE SCALE GENOMIC DNA]</scope>
    <source>
        <strain evidence="4 5">Sa1BUA8</strain>
    </source>
</reference>
<feature type="transmembrane region" description="Helical" evidence="2">
    <location>
        <begin position="224"/>
        <end position="245"/>
    </location>
</feature>
<feature type="transmembrane region" description="Helical" evidence="2">
    <location>
        <begin position="173"/>
        <end position="203"/>
    </location>
</feature>
<dbReference type="InterPro" id="IPR057169">
    <property type="entry name" value="DUF7847"/>
</dbReference>
<keyword evidence="2" id="KW-0472">Membrane</keyword>
<evidence type="ECO:0000313" key="5">
    <source>
        <dbReference type="Proteomes" id="UP000822993"/>
    </source>
</evidence>
<dbReference type="AlphaFoldDB" id="A0A9D5UHK2"/>
<evidence type="ECO:0000259" key="3">
    <source>
        <dbReference type="Pfam" id="PF25231"/>
    </source>
</evidence>
<gene>
    <name evidence="4" type="ORF">H9623_10385</name>
</gene>
<proteinExistence type="predicted"/>
<feature type="transmembrane region" description="Helical" evidence="2">
    <location>
        <begin position="311"/>
        <end position="329"/>
    </location>
</feature>
<feature type="transmembrane region" description="Helical" evidence="2">
    <location>
        <begin position="349"/>
        <end position="379"/>
    </location>
</feature>
<dbReference type="RefSeq" id="WP_193719978.1">
    <property type="nucleotide sequence ID" value="NZ_JACSPN010000012.1"/>
</dbReference>
<name>A0A9D5UHK2_9CELL</name>
<feature type="region of interest" description="Disordered" evidence="1">
    <location>
        <begin position="1"/>
        <end position="93"/>
    </location>
</feature>
<evidence type="ECO:0000313" key="4">
    <source>
        <dbReference type="EMBL" id="MBE7700707.1"/>
    </source>
</evidence>
<keyword evidence="5" id="KW-1185">Reference proteome</keyword>
<feature type="transmembrane region" description="Helical" evidence="2">
    <location>
        <begin position="251"/>
        <end position="280"/>
    </location>
</feature>
<comment type="caution">
    <text evidence="4">The sequence shown here is derived from an EMBL/GenBank/DDBJ whole genome shotgun (WGS) entry which is preliminary data.</text>
</comment>
<protein>
    <recommendedName>
        <fullName evidence="3">DUF7847 domain-containing protein</fullName>
    </recommendedName>
</protein>
<sequence>MTTPDDAGTPAPDDTPRYGQRAPQPPAGSTPPAGPTPPAGGAPGGYGQPTPNAWGQPQYGQYGAPQYGTSQYGGGAQQSGYGPPSFAGKPYAPPANKPGIIPLRPLTLGEIFDGAFGAIRANPKVMLGMSATVIAVATVVGLALGVLVSGIFSPQIAQLEAELGAEAVGLTDMFPLFGATLVSSLVLGLAMPVVNGILITSVGQSVIGRKASAREVWDQARSKVWALLGFSILWSLAVGAVWFVYLLLTVLAFTASVGLGVAVALLGLLGVGVFFAWFVVRTLLVPPAMVLEGQGFASGVKRGWTVSRGSFWRLLGIYLLAYLAVWAITSIVAQPFGLVGGMVSVMSMFAMYAIIAVGSVFTGVISAVFLAGVVSLLYIDVRMRREGLDVELTAAANERDEHGTA</sequence>
<accession>A0A9D5UHK2</accession>
<keyword evidence="2" id="KW-0812">Transmembrane</keyword>
<feature type="compositionally biased region" description="Pro residues" evidence="1">
    <location>
        <begin position="23"/>
        <end position="40"/>
    </location>
</feature>
<evidence type="ECO:0000256" key="2">
    <source>
        <dbReference type="SAM" id="Phobius"/>
    </source>
</evidence>
<dbReference type="EMBL" id="JACSPN010000012">
    <property type="protein sequence ID" value="MBE7700707.1"/>
    <property type="molecule type" value="Genomic_DNA"/>
</dbReference>
<evidence type="ECO:0000256" key="1">
    <source>
        <dbReference type="SAM" id="MobiDB-lite"/>
    </source>
</evidence>
<feature type="transmembrane region" description="Helical" evidence="2">
    <location>
        <begin position="125"/>
        <end position="153"/>
    </location>
</feature>
<organism evidence="4 5">
    <name type="scientific">Oerskovia douganii</name>
    <dbReference type="NCBI Taxonomy" id="2762210"/>
    <lineage>
        <taxon>Bacteria</taxon>
        <taxon>Bacillati</taxon>
        <taxon>Actinomycetota</taxon>
        <taxon>Actinomycetes</taxon>
        <taxon>Micrococcales</taxon>
        <taxon>Cellulomonadaceae</taxon>
        <taxon>Oerskovia</taxon>
    </lineage>
</organism>